<dbReference type="WBParaSite" id="ECPE_0000570701-mRNA-1">
    <property type="protein sequence ID" value="ECPE_0000570701-mRNA-1"/>
    <property type="gene ID" value="ECPE_0000570701"/>
</dbReference>
<evidence type="ECO:0000313" key="3">
    <source>
        <dbReference type="WBParaSite" id="ECPE_0000570701-mRNA-1"/>
    </source>
</evidence>
<reference evidence="3" key="1">
    <citation type="submission" date="2016-06" db="UniProtKB">
        <authorList>
            <consortium name="WormBaseParasite"/>
        </authorList>
    </citation>
    <scope>IDENTIFICATION</scope>
</reference>
<dbReference type="Proteomes" id="UP000272942">
    <property type="component" value="Unassembled WGS sequence"/>
</dbReference>
<keyword evidence="2" id="KW-1185">Reference proteome</keyword>
<protein>
    <submittedName>
        <fullName evidence="3">TPR_REGION domain-containing protein</fullName>
    </submittedName>
</protein>
<accession>A0A183AFF9</accession>
<dbReference type="InterPro" id="IPR011990">
    <property type="entry name" value="TPR-like_helical_dom_sf"/>
</dbReference>
<gene>
    <name evidence="1" type="ORF">ECPE_LOCUS5694</name>
</gene>
<evidence type="ECO:0000313" key="1">
    <source>
        <dbReference type="EMBL" id="VDP76282.1"/>
    </source>
</evidence>
<sequence>MTTGSTLKAVDFFQQAYDYLPPQPSRFKAIILQNIGTAQAIMRRCDLANSALTEAIEMHRMTGNQRGIAETANNLGYVCAMRKKWYESRWNYVLSRQAALKVGLQHIVEQTNKAIQMIDRCQVTSSGYKGLKFRPATVSYYGDASNTPLKQCVAISSQRVVEGYAFELFSTPALKFV</sequence>
<dbReference type="SUPFAM" id="SSF48452">
    <property type="entry name" value="TPR-like"/>
    <property type="match status" value="1"/>
</dbReference>
<dbReference type="Gene3D" id="1.25.40.10">
    <property type="entry name" value="Tetratricopeptide repeat domain"/>
    <property type="match status" value="1"/>
</dbReference>
<proteinExistence type="predicted"/>
<name>A0A183AFF9_9TREM</name>
<dbReference type="EMBL" id="UZAN01042576">
    <property type="protein sequence ID" value="VDP76282.1"/>
    <property type="molecule type" value="Genomic_DNA"/>
</dbReference>
<dbReference type="AlphaFoldDB" id="A0A183AFF9"/>
<evidence type="ECO:0000313" key="2">
    <source>
        <dbReference type="Proteomes" id="UP000272942"/>
    </source>
</evidence>
<organism evidence="3">
    <name type="scientific">Echinostoma caproni</name>
    <dbReference type="NCBI Taxonomy" id="27848"/>
    <lineage>
        <taxon>Eukaryota</taxon>
        <taxon>Metazoa</taxon>
        <taxon>Spiralia</taxon>
        <taxon>Lophotrochozoa</taxon>
        <taxon>Platyhelminthes</taxon>
        <taxon>Trematoda</taxon>
        <taxon>Digenea</taxon>
        <taxon>Plagiorchiida</taxon>
        <taxon>Echinostomata</taxon>
        <taxon>Echinostomatoidea</taxon>
        <taxon>Echinostomatidae</taxon>
        <taxon>Echinostoma</taxon>
    </lineage>
</organism>
<dbReference type="OrthoDB" id="10006023at2759"/>
<reference evidence="1 2" key="2">
    <citation type="submission" date="2018-11" db="EMBL/GenBank/DDBJ databases">
        <authorList>
            <consortium name="Pathogen Informatics"/>
        </authorList>
    </citation>
    <scope>NUCLEOTIDE SEQUENCE [LARGE SCALE GENOMIC DNA]</scope>
    <source>
        <strain evidence="1 2">Egypt</strain>
    </source>
</reference>